<dbReference type="PROSITE" id="PS51672">
    <property type="entry name" value="ACT_LIKE"/>
    <property type="match status" value="2"/>
</dbReference>
<dbReference type="PROSITE" id="PS00165">
    <property type="entry name" value="DEHYDRATASE_SER_THR"/>
    <property type="match status" value="1"/>
</dbReference>
<evidence type="ECO:0000256" key="10">
    <source>
        <dbReference type="ARBA" id="ARBA00023304"/>
    </source>
</evidence>
<dbReference type="SUPFAM" id="SSF53686">
    <property type="entry name" value="Tryptophan synthase beta subunit-like PLP-dependent enzymes"/>
    <property type="match status" value="1"/>
</dbReference>
<evidence type="ECO:0000256" key="2">
    <source>
        <dbReference type="ARBA" id="ARBA00001933"/>
    </source>
</evidence>
<keyword evidence="8 12" id="KW-0663">Pyridoxal phosphate</keyword>
<dbReference type="InterPro" id="IPR036052">
    <property type="entry name" value="TrpB-like_PALP_sf"/>
</dbReference>
<dbReference type="OrthoDB" id="9811476at2"/>
<dbReference type="Pfam" id="PF00585">
    <property type="entry name" value="Thr_dehydrat_C"/>
    <property type="match status" value="2"/>
</dbReference>
<comment type="function">
    <text evidence="11 12">Catalyzes the anaerobic formation of alpha-ketobutyrate and ammonia from threonine in a two-step reaction. The first step involved a dehydration of threonine and a production of enamine intermediates (aminocrotonate), which tautomerizes to its imine form (iminobutyrate). Both intermediates are unstable and short-lived. The second step is the nonenzymatic hydrolysis of the enamine/imine intermediates to form 2-ketobutyrate and free ammonia. In the low water environment of the cell, the second step is accelerated by RidA.</text>
</comment>
<dbReference type="NCBIfam" id="NF006674">
    <property type="entry name" value="PRK09224.1"/>
    <property type="match status" value="1"/>
</dbReference>
<evidence type="ECO:0000313" key="15">
    <source>
        <dbReference type="Proteomes" id="UP000323824"/>
    </source>
</evidence>
<dbReference type="EMBL" id="CP035807">
    <property type="protein sequence ID" value="QEN03916.1"/>
    <property type="molecule type" value="Genomic_DNA"/>
</dbReference>
<dbReference type="CDD" id="cd01562">
    <property type="entry name" value="Thr-dehyd"/>
    <property type="match status" value="1"/>
</dbReference>
<evidence type="ECO:0000256" key="6">
    <source>
        <dbReference type="ARBA" id="ARBA00022624"/>
    </source>
</evidence>
<evidence type="ECO:0000256" key="5">
    <source>
        <dbReference type="ARBA" id="ARBA00022605"/>
    </source>
</evidence>
<proteinExistence type="inferred from homology"/>
<comment type="subunit">
    <text evidence="12">Homotetramer.</text>
</comment>
<name>A0A5C1QAT7_9SPIO</name>
<evidence type="ECO:0000256" key="7">
    <source>
        <dbReference type="ARBA" id="ARBA00022737"/>
    </source>
</evidence>
<reference evidence="14 15" key="1">
    <citation type="submission" date="2019-02" db="EMBL/GenBank/DDBJ databases">
        <authorList>
            <person name="Fomenkov A."/>
            <person name="Dubinina G."/>
            <person name="Grabovich M."/>
            <person name="Vincze T."/>
            <person name="Roberts R.J."/>
        </authorList>
    </citation>
    <scope>NUCLEOTIDE SEQUENCE [LARGE SCALE GENOMIC DNA]</scope>
    <source>
        <strain evidence="14 15">P</strain>
    </source>
</reference>
<dbReference type="NCBIfam" id="TIGR01124">
    <property type="entry name" value="ilvA_2Cterm"/>
    <property type="match status" value="1"/>
</dbReference>
<dbReference type="InterPro" id="IPR050147">
    <property type="entry name" value="Ser/Thr_Dehydratase"/>
</dbReference>
<dbReference type="InterPro" id="IPR005787">
    <property type="entry name" value="Thr_deHydtase_biosynth"/>
</dbReference>
<dbReference type="SUPFAM" id="SSF55021">
    <property type="entry name" value="ACT-like"/>
    <property type="match status" value="2"/>
</dbReference>
<dbReference type="RefSeq" id="WP_149567173.1">
    <property type="nucleotide sequence ID" value="NZ_CP035807.1"/>
</dbReference>
<evidence type="ECO:0000256" key="3">
    <source>
        <dbReference type="ARBA" id="ARBA00004810"/>
    </source>
</evidence>
<feature type="domain" description="ACT-like" evidence="13">
    <location>
        <begin position="425"/>
        <end position="496"/>
    </location>
</feature>
<evidence type="ECO:0000256" key="9">
    <source>
        <dbReference type="ARBA" id="ARBA00023239"/>
    </source>
</evidence>
<dbReference type="Gene3D" id="3.40.50.1100">
    <property type="match status" value="2"/>
</dbReference>
<feature type="domain" description="ACT-like" evidence="13">
    <location>
        <begin position="329"/>
        <end position="401"/>
    </location>
</feature>
<dbReference type="InterPro" id="IPR000634">
    <property type="entry name" value="Ser/Thr_deHydtase_PyrdxlP-BS"/>
</dbReference>
<dbReference type="InterPro" id="IPR001721">
    <property type="entry name" value="TD_ACT-like"/>
</dbReference>
<keyword evidence="7" id="KW-0677">Repeat</keyword>
<dbReference type="InterPro" id="IPR038110">
    <property type="entry name" value="TD_ACT-like_sf"/>
</dbReference>
<dbReference type="GO" id="GO:0006567">
    <property type="term" value="P:L-threonine catabolic process"/>
    <property type="evidence" value="ECO:0007669"/>
    <property type="project" value="TreeGrafter"/>
</dbReference>
<keyword evidence="15" id="KW-1185">Reference proteome</keyword>
<dbReference type="Pfam" id="PF00291">
    <property type="entry name" value="PALP"/>
    <property type="match status" value="1"/>
</dbReference>
<dbReference type="CDD" id="cd04907">
    <property type="entry name" value="ACT_ThrD-I_2"/>
    <property type="match status" value="1"/>
</dbReference>
<organism evidence="14 15">
    <name type="scientific">Thiospirochaeta perfilievii</name>
    <dbReference type="NCBI Taxonomy" id="252967"/>
    <lineage>
        <taxon>Bacteria</taxon>
        <taxon>Pseudomonadati</taxon>
        <taxon>Spirochaetota</taxon>
        <taxon>Spirochaetia</taxon>
        <taxon>Spirochaetales</taxon>
        <taxon>Spirochaetaceae</taxon>
        <taxon>Thiospirochaeta</taxon>
    </lineage>
</organism>
<dbReference type="GO" id="GO:0006565">
    <property type="term" value="P:L-serine catabolic process"/>
    <property type="evidence" value="ECO:0007669"/>
    <property type="project" value="TreeGrafter"/>
</dbReference>
<dbReference type="GO" id="GO:0009097">
    <property type="term" value="P:isoleucine biosynthetic process"/>
    <property type="evidence" value="ECO:0007669"/>
    <property type="project" value="UniProtKB-UniRule"/>
</dbReference>
<keyword evidence="6 12" id="KW-0412">Isoleucine biosynthesis</keyword>
<evidence type="ECO:0000256" key="12">
    <source>
        <dbReference type="RuleBase" id="RU362012"/>
    </source>
</evidence>
<sequence>MSDIYIKKILSAKVYDVAIETPIDEAIFLSKRIKNRVFIKREDLQPVFSFKLRGAYNKMYQLTDKEKLLGIVAASAGNHAQGVALAAKKLGIKATIVMPVTTPKIKVISVREHGAEVILFGDNFNEALEYAKKLESKNSLIFIHPYDDPEVIAGQGTIGMEISRQFPNTIDYIFIPVGGGGLAAGVGTYLKYLRPDIRVIAVESDESACLKAALESDSRVILDRVGIFADGVAVKQIGENTFDLCKSCIDEVITVNTDEICAAIKDLFEDTRSIAEPAGALSLAGLKKYCEENNIEDKTVMAIESGANVNFDKLRFISEVSEFGERREFLLSVTIPEERGSFRKFCIELGEHSITEFNYRTSNKKQATILVGVRVKHKKGELEKLISHLEKCNYTVSDLTDSDSAKRHVRHMVGGHRLNEQINEAVFSIDFPEKPGALTNLLNKLEDSWNISMFHYRNEGSVVGRGLIGFQYKNENKEDLLETLDRVGYNYLNMENDKAYNLFLG</sequence>
<reference evidence="14 15" key="2">
    <citation type="submission" date="2019-09" db="EMBL/GenBank/DDBJ databases">
        <title>Complete Genome Sequence and Methylome Analysis of free living Spirochaetas.</title>
        <authorList>
            <person name="Leshcheva N."/>
            <person name="Mikheeva N."/>
        </authorList>
    </citation>
    <scope>NUCLEOTIDE SEQUENCE [LARGE SCALE GENOMIC DNA]</scope>
    <source>
        <strain evidence="14 15">P</strain>
    </source>
</reference>
<comment type="similarity">
    <text evidence="4 12">Belongs to the serine/threonine dehydratase family.</text>
</comment>
<dbReference type="EC" id="4.3.1.19" evidence="12"/>
<dbReference type="InterPro" id="IPR045865">
    <property type="entry name" value="ACT-like_dom_sf"/>
</dbReference>
<evidence type="ECO:0000256" key="11">
    <source>
        <dbReference type="ARBA" id="ARBA00025527"/>
    </source>
</evidence>
<dbReference type="Proteomes" id="UP000323824">
    <property type="component" value="Chromosome"/>
</dbReference>
<dbReference type="GO" id="GO:0003941">
    <property type="term" value="F:L-serine ammonia-lyase activity"/>
    <property type="evidence" value="ECO:0007669"/>
    <property type="project" value="TreeGrafter"/>
</dbReference>
<keyword evidence="10 12" id="KW-0100">Branched-chain amino acid biosynthesis</keyword>
<comment type="catalytic activity">
    <reaction evidence="1 12">
        <text>L-threonine = 2-oxobutanoate + NH4(+)</text>
        <dbReference type="Rhea" id="RHEA:22108"/>
        <dbReference type="ChEBI" id="CHEBI:16763"/>
        <dbReference type="ChEBI" id="CHEBI:28938"/>
        <dbReference type="ChEBI" id="CHEBI:57926"/>
        <dbReference type="EC" id="4.3.1.19"/>
    </reaction>
</comment>
<accession>A0A5C1QAT7</accession>
<dbReference type="AlphaFoldDB" id="A0A5C1QAT7"/>
<evidence type="ECO:0000256" key="8">
    <source>
        <dbReference type="ARBA" id="ARBA00022898"/>
    </source>
</evidence>
<dbReference type="PANTHER" id="PTHR48078">
    <property type="entry name" value="THREONINE DEHYDRATASE, MITOCHONDRIAL-RELATED"/>
    <property type="match status" value="1"/>
</dbReference>
<gene>
    <name evidence="12 14" type="primary">ilvA</name>
    <name evidence="14" type="ORF">EW093_04115</name>
</gene>
<evidence type="ECO:0000259" key="13">
    <source>
        <dbReference type="PROSITE" id="PS51672"/>
    </source>
</evidence>
<keyword evidence="5 12" id="KW-0028">Amino-acid biosynthesis</keyword>
<keyword evidence="9 12" id="KW-0456">Lyase</keyword>
<dbReference type="PANTHER" id="PTHR48078:SF11">
    <property type="entry name" value="THREONINE DEHYDRATASE, MITOCHONDRIAL"/>
    <property type="match status" value="1"/>
</dbReference>
<dbReference type="KEGG" id="sper:EW093_04115"/>
<dbReference type="Gene3D" id="3.40.1020.10">
    <property type="entry name" value="Biosynthetic Threonine Deaminase, Domain 3"/>
    <property type="match status" value="1"/>
</dbReference>
<dbReference type="CDD" id="cd04906">
    <property type="entry name" value="ACT_ThrD-I_1"/>
    <property type="match status" value="1"/>
</dbReference>
<dbReference type="UniPathway" id="UPA00047">
    <property type="reaction ID" value="UER00054"/>
</dbReference>
<protein>
    <recommendedName>
        <fullName evidence="12">L-threonine dehydratase</fullName>
        <ecNumber evidence="12">4.3.1.19</ecNumber>
    </recommendedName>
    <alternativeName>
        <fullName evidence="12">Threonine deaminase</fullName>
    </alternativeName>
</protein>
<dbReference type="InterPro" id="IPR001926">
    <property type="entry name" value="TrpB-like_PALP"/>
</dbReference>
<comment type="pathway">
    <text evidence="3 12">Amino-acid biosynthesis; L-isoleucine biosynthesis; 2-oxobutanoate from L-threonine: step 1/1.</text>
</comment>
<comment type="cofactor">
    <cofactor evidence="2 12">
        <name>pyridoxal 5'-phosphate</name>
        <dbReference type="ChEBI" id="CHEBI:597326"/>
    </cofactor>
</comment>
<dbReference type="FunFam" id="3.40.50.1100:FF:000008">
    <property type="entry name" value="L-threonine dehydratase"/>
    <property type="match status" value="1"/>
</dbReference>
<evidence type="ECO:0000256" key="4">
    <source>
        <dbReference type="ARBA" id="ARBA00010869"/>
    </source>
</evidence>
<evidence type="ECO:0000256" key="1">
    <source>
        <dbReference type="ARBA" id="ARBA00001274"/>
    </source>
</evidence>
<dbReference type="GO" id="GO:0030170">
    <property type="term" value="F:pyridoxal phosphate binding"/>
    <property type="evidence" value="ECO:0007669"/>
    <property type="project" value="InterPro"/>
</dbReference>
<dbReference type="GO" id="GO:0004794">
    <property type="term" value="F:threonine deaminase activity"/>
    <property type="evidence" value="ECO:0007669"/>
    <property type="project" value="UniProtKB-UniRule"/>
</dbReference>
<evidence type="ECO:0000313" key="14">
    <source>
        <dbReference type="EMBL" id="QEN03916.1"/>
    </source>
</evidence>